<evidence type="ECO:0000259" key="1">
    <source>
        <dbReference type="PROSITE" id="PS50191"/>
    </source>
</evidence>
<dbReference type="PRINTS" id="PR00180">
    <property type="entry name" value="CRETINALDHBP"/>
</dbReference>
<dbReference type="CDD" id="cd00170">
    <property type="entry name" value="SEC14"/>
    <property type="match status" value="1"/>
</dbReference>
<feature type="domain" description="CRAL-TRIO" evidence="1">
    <location>
        <begin position="100"/>
        <end position="254"/>
    </location>
</feature>
<gene>
    <name evidence="2" type="ORF">ALC62_01722</name>
</gene>
<dbReference type="GO" id="GO:0016020">
    <property type="term" value="C:membrane"/>
    <property type="evidence" value="ECO:0007669"/>
    <property type="project" value="TreeGrafter"/>
</dbReference>
<dbReference type="InterPro" id="IPR036865">
    <property type="entry name" value="CRAL-TRIO_dom_sf"/>
</dbReference>
<dbReference type="PANTHER" id="PTHR10174:SF231">
    <property type="entry name" value="CLAVESIN-2-LIKE PROTEIN"/>
    <property type="match status" value="1"/>
</dbReference>
<sequence>MSEYCEYMWCDASRGRNSLVRSIYEEGGRFDKRDKKLAIKTVRSILRQMPNVDLEHCTDEYITRFLLARKYRTEQAAALIAAYQAQIMHRQDIFGNLTARDPALQRALRAGIPGVLPARDRKGRCVLIILASQWDPVAVPALSVQRAVFLVLETLIQDPRNQQSGFVAVVDWSGFSLRQGGALGAAALRNLIAALRGRFPARFKAIHFLSAPLYVQATLALVKPFLDEKTRNKITMSTISKRLKAMGMIQKLGN</sequence>
<evidence type="ECO:0000313" key="2">
    <source>
        <dbReference type="EMBL" id="KYN07520.1"/>
    </source>
</evidence>
<dbReference type="InterPro" id="IPR001251">
    <property type="entry name" value="CRAL-TRIO_dom"/>
</dbReference>
<organism evidence="2 3">
    <name type="scientific">Cyphomyrmex costatus</name>
    <dbReference type="NCBI Taxonomy" id="456900"/>
    <lineage>
        <taxon>Eukaryota</taxon>
        <taxon>Metazoa</taxon>
        <taxon>Ecdysozoa</taxon>
        <taxon>Arthropoda</taxon>
        <taxon>Hexapoda</taxon>
        <taxon>Insecta</taxon>
        <taxon>Pterygota</taxon>
        <taxon>Neoptera</taxon>
        <taxon>Endopterygota</taxon>
        <taxon>Hymenoptera</taxon>
        <taxon>Apocrita</taxon>
        <taxon>Aculeata</taxon>
        <taxon>Formicoidea</taxon>
        <taxon>Formicidae</taxon>
        <taxon>Myrmicinae</taxon>
        <taxon>Cyphomyrmex</taxon>
    </lineage>
</organism>
<dbReference type="AlphaFoldDB" id="A0A195D3N5"/>
<dbReference type="Gene3D" id="3.40.525.10">
    <property type="entry name" value="CRAL-TRIO lipid binding domain"/>
    <property type="match status" value="1"/>
</dbReference>
<dbReference type="SUPFAM" id="SSF52087">
    <property type="entry name" value="CRAL/TRIO domain"/>
    <property type="match status" value="1"/>
</dbReference>
<proteinExistence type="predicted"/>
<reference evidence="2 3" key="1">
    <citation type="submission" date="2016-03" db="EMBL/GenBank/DDBJ databases">
        <title>Cyphomyrmex costatus WGS genome.</title>
        <authorList>
            <person name="Nygaard S."/>
            <person name="Hu H."/>
            <person name="Boomsma J."/>
            <person name="Zhang G."/>
        </authorList>
    </citation>
    <scope>NUCLEOTIDE SEQUENCE [LARGE SCALE GENOMIC DNA]</scope>
    <source>
        <strain evidence="2">MS0001</strain>
        <tissue evidence="2">Whole body</tissue>
    </source>
</reference>
<dbReference type="GO" id="GO:1902936">
    <property type="term" value="F:phosphatidylinositol bisphosphate binding"/>
    <property type="evidence" value="ECO:0007669"/>
    <property type="project" value="TreeGrafter"/>
</dbReference>
<dbReference type="Proteomes" id="UP000078542">
    <property type="component" value="Unassembled WGS sequence"/>
</dbReference>
<dbReference type="InterPro" id="IPR036273">
    <property type="entry name" value="CRAL/TRIO_N_dom_sf"/>
</dbReference>
<evidence type="ECO:0000313" key="3">
    <source>
        <dbReference type="Proteomes" id="UP000078542"/>
    </source>
</evidence>
<dbReference type="PANTHER" id="PTHR10174">
    <property type="entry name" value="ALPHA-TOCOPHEROL TRANSFER PROTEIN-RELATED"/>
    <property type="match status" value="1"/>
</dbReference>
<dbReference type="SUPFAM" id="SSF46938">
    <property type="entry name" value="CRAL/TRIO N-terminal domain"/>
    <property type="match status" value="1"/>
</dbReference>
<dbReference type="SMART" id="SM00516">
    <property type="entry name" value="SEC14"/>
    <property type="match status" value="1"/>
</dbReference>
<accession>A0A195D3N5</accession>
<name>A0A195D3N5_9HYME</name>
<dbReference type="Pfam" id="PF00650">
    <property type="entry name" value="CRAL_TRIO"/>
    <property type="match status" value="1"/>
</dbReference>
<protein>
    <submittedName>
        <fullName evidence="2">Clavesin-2</fullName>
    </submittedName>
</protein>
<dbReference type="STRING" id="456900.A0A195D3N5"/>
<dbReference type="EMBL" id="KQ976885">
    <property type="protein sequence ID" value="KYN07520.1"/>
    <property type="molecule type" value="Genomic_DNA"/>
</dbReference>
<dbReference type="PROSITE" id="PS50191">
    <property type="entry name" value="CRAL_TRIO"/>
    <property type="match status" value="1"/>
</dbReference>
<keyword evidence="3" id="KW-1185">Reference proteome</keyword>